<reference evidence="4" key="1">
    <citation type="journal article" date="2012" name="Nat. Biotechnol.">
        <title>Reference genome sequence of the model plant Setaria.</title>
        <authorList>
            <person name="Bennetzen J.L."/>
            <person name="Schmutz J."/>
            <person name="Wang H."/>
            <person name="Percifield R."/>
            <person name="Hawkins J."/>
            <person name="Pontaroli A.C."/>
            <person name="Estep M."/>
            <person name="Feng L."/>
            <person name="Vaughn J.N."/>
            <person name="Grimwood J."/>
            <person name="Jenkins J."/>
            <person name="Barry K."/>
            <person name="Lindquist E."/>
            <person name="Hellsten U."/>
            <person name="Deshpande S."/>
            <person name="Wang X."/>
            <person name="Wu X."/>
            <person name="Mitros T."/>
            <person name="Triplett J."/>
            <person name="Yang X."/>
            <person name="Ye C.Y."/>
            <person name="Mauro-Herrera M."/>
            <person name="Wang L."/>
            <person name="Li P."/>
            <person name="Sharma M."/>
            <person name="Sharma R."/>
            <person name="Ronald P.C."/>
            <person name="Panaud O."/>
            <person name="Kellogg E.A."/>
            <person name="Brutnell T.P."/>
            <person name="Doust A.N."/>
            <person name="Tuskan G.A."/>
            <person name="Rokhsar D."/>
            <person name="Devos K.M."/>
        </authorList>
    </citation>
    <scope>NUCLEOTIDE SEQUENCE [LARGE SCALE GENOMIC DNA]</scope>
    <source>
        <strain evidence="4">cv. Yugu1</strain>
    </source>
</reference>
<dbReference type="Gramene" id="KQL13732">
    <property type="protein sequence ID" value="KQL13732"/>
    <property type="gene ID" value="SETIT_025113mg"/>
</dbReference>
<evidence type="ECO:0008006" key="5">
    <source>
        <dbReference type="Google" id="ProtNLM"/>
    </source>
</evidence>
<dbReference type="InterPro" id="IPR001563">
    <property type="entry name" value="Peptidase_S10"/>
</dbReference>
<dbReference type="HOGENOM" id="CLU_1356715_0_0_1"/>
<dbReference type="STRING" id="4555.K3ZEW5"/>
<dbReference type="GO" id="GO:0006508">
    <property type="term" value="P:proteolysis"/>
    <property type="evidence" value="ECO:0007669"/>
    <property type="project" value="InterPro"/>
</dbReference>
<name>K3ZEW5_SETIT</name>
<evidence type="ECO:0000313" key="4">
    <source>
        <dbReference type="Proteomes" id="UP000004995"/>
    </source>
</evidence>
<feature type="chain" id="PRO_5010127685" description="Carboxypeptidase" evidence="2">
    <location>
        <begin position="35"/>
        <end position="202"/>
    </location>
</feature>
<dbReference type="InParanoid" id="K3ZEW5"/>
<dbReference type="EnsemblPlants" id="KQL13732">
    <property type="protein sequence ID" value="KQL13732"/>
    <property type="gene ID" value="SETIT_025113mg"/>
</dbReference>
<dbReference type="Proteomes" id="UP000004995">
    <property type="component" value="Unassembled WGS sequence"/>
</dbReference>
<dbReference type="Pfam" id="PF00450">
    <property type="entry name" value="Peptidase_S10"/>
    <property type="match status" value="1"/>
</dbReference>
<dbReference type="InterPro" id="IPR029058">
    <property type="entry name" value="AB_hydrolase_fold"/>
</dbReference>
<evidence type="ECO:0000256" key="1">
    <source>
        <dbReference type="ARBA" id="ARBA00009431"/>
    </source>
</evidence>
<keyword evidence="2" id="KW-0732">Signal</keyword>
<sequence length="202" mass="21399">MAASFSASSPSSARVVSPTLLLLLLASFACHCRSAPAGAQVTGLPGFGGAQLPSKHYAGYVTVDEKLGSRLFYYLVESERDPAEDPLVLWLNGGPGCSSFDGFVYEHGPFNFESGGSAGSLPKLHLNPYSWSKGYMVGNGVCDTVFDGNALETSTACQGNYWNDSSSDKCRTAVSKVDENDEVATAWLNNDSVRSAIHAEPV</sequence>
<reference evidence="3" key="2">
    <citation type="submission" date="2018-08" db="UniProtKB">
        <authorList>
            <consortium name="EnsemblPlants"/>
        </authorList>
    </citation>
    <scope>IDENTIFICATION</scope>
    <source>
        <strain evidence="3">Yugu1</strain>
    </source>
</reference>
<feature type="signal peptide" evidence="2">
    <location>
        <begin position="1"/>
        <end position="34"/>
    </location>
</feature>
<dbReference type="EMBL" id="AGNK02001474">
    <property type="status" value="NOT_ANNOTATED_CDS"/>
    <property type="molecule type" value="Genomic_DNA"/>
</dbReference>
<comment type="similarity">
    <text evidence="1">Belongs to the peptidase S10 family.</text>
</comment>
<dbReference type="PANTHER" id="PTHR11802:SF254">
    <property type="entry name" value="SERINE CARBOXYPEPTIDASE-LIKE 20"/>
    <property type="match status" value="1"/>
</dbReference>
<dbReference type="GO" id="GO:0004185">
    <property type="term" value="F:serine-type carboxypeptidase activity"/>
    <property type="evidence" value="ECO:0007669"/>
    <property type="project" value="InterPro"/>
</dbReference>
<keyword evidence="4" id="KW-1185">Reference proteome</keyword>
<protein>
    <recommendedName>
        <fullName evidence="5">Carboxypeptidase</fullName>
    </recommendedName>
</protein>
<dbReference type="eggNOG" id="KOG1282">
    <property type="taxonomic scope" value="Eukaryota"/>
</dbReference>
<dbReference type="SUPFAM" id="SSF53474">
    <property type="entry name" value="alpha/beta-Hydrolases"/>
    <property type="match status" value="1"/>
</dbReference>
<organism evidence="3 4">
    <name type="scientific">Setaria italica</name>
    <name type="common">Foxtail millet</name>
    <name type="synonym">Panicum italicum</name>
    <dbReference type="NCBI Taxonomy" id="4555"/>
    <lineage>
        <taxon>Eukaryota</taxon>
        <taxon>Viridiplantae</taxon>
        <taxon>Streptophyta</taxon>
        <taxon>Embryophyta</taxon>
        <taxon>Tracheophyta</taxon>
        <taxon>Spermatophyta</taxon>
        <taxon>Magnoliopsida</taxon>
        <taxon>Liliopsida</taxon>
        <taxon>Poales</taxon>
        <taxon>Poaceae</taxon>
        <taxon>PACMAD clade</taxon>
        <taxon>Panicoideae</taxon>
        <taxon>Panicodae</taxon>
        <taxon>Paniceae</taxon>
        <taxon>Cenchrinae</taxon>
        <taxon>Setaria</taxon>
    </lineage>
</organism>
<proteinExistence type="inferred from homology"/>
<accession>K3ZEW5</accession>
<evidence type="ECO:0000256" key="2">
    <source>
        <dbReference type="SAM" id="SignalP"/>
    </source>
</evidence>
<dbReference type="AlphaFoldDB" id="K3ZEW5"/>
<dbReference type="PANTHER" id="PTHR11802">
    <property type="entry name" value="SERINE PROTEASE FAMILY S10 SERINE CARBOXYPEPTIDASE"/>
    <property type="match status" value="1"/>
</dbReference>
<evidence type="ECO:0000313" key="3">
    <source>
        <dbReference type="EnsemblPlants" id="KQL13732"/>
    </source>
</evidence>
<dbReference type="Gene3D" id="3.40.50.1820">
    <property type="entry name" value="alpha/beta hydrolase"/>
    <property type="match status" value="1"/>
</dbReference>